<evidence type="ECO:0000313" key="1">
    <source>
        <dbReference type="EMBL" id="UOQ70163.1"/>
    </source>
</evidence>
<sequence length="91" mass="10243">MALDVYWKNYQTASKLGSIEIDTPLENLLYDFGQQVGFPVDPYGSTRLYPTQWERLIVMADSSGFPTQQLRHIQAAIPADQPQGILILEGD</sequence>
<dbReference type="EMBL" id="CP095046">
    <property type="protein sequence ID" value="UOQ70163.1"/>
    <property type="molecule type" value="Genomic_DNA"/>
</dbReference>
<evidence type="ECO:0000313" key="2">
    <source>
        <dbReference type="Proteomes" id="UP000831796"/>
    </source>
</evidence>
<protein>
    <submittedName>
        <fullName evidence="1">Uncharacterized protein</fullName>
    </submittedName>
</protein>
<accession>A0A8T9Q4Z1</accession>
<gene>
    <name evidence="1" type="ORF">MUN79_15480</name>
</gene>
<keyword evidence="2" id="KW-1185">Reference proteome</keyword>
<dbReference type="KEGG" id="hcu:MUN79_15480"/>
<name>A0A8T9Q4Z1_9BACT</name>
<organism evidence="1 2">
    <name type="scientific">Hymenobacter cellulosilyticus</name>
    <dbReference type="NCBI Taxonomy" id="2932248"/>
    <lineage>
        <taxon>Bacteria</taxon>
        <taxon>Pseudomonadati</taxon>
        <taxon>Bacteroidota</taxon>
        <taxon>Cytophagia</taxon>
        <taxon>Cytophagales</taxon>
        <taxon>Hymenobacteraceae</taxon>
        <taxon>Hymenobacter</taxon>
    </lineage>
</organism>
<dbReference type="AlphaFoldDB" id="A0A8T9Q4Z1"/>
<dbReference type="Proteomes" id="UP000831796">
    <property type="component" value="Chromosome"/>
</dbReference>
<dbReference type="RefSeq" id="WP_244673587.1">
    <property type="nucleotide sequence ID" value="NZ_CP095046.1"/>
</dbReference>
<reference evidence="1" key="1">
    <citation type="submission" date="2022-04" db="EMBL/GenBank/DDBJ databases">
        <title>Hymenobacter sp. isolated from the air.</title>
        <authorList>
            <person name="Won M."/>
            <person name="Lee C.-M."/>
            <person name="Woen H.-Y."/>
            <person name="Kwon S.-W."/>
        </authorList>
    </citation>
    <scope>NUCLEOTIDE SEQUENCE</scope>
    <source>
        <strain evidence="1">5116S-3</strain>
    </source>
</reference>
<proteinExistence type="predicted"/>